<feature type="transmembrane region" description="Helical" evidence="6">
    <location>
        <begin position="266"/>
        <end position="286"/>
    </location>
</feature>
<feature type="transmembrane region" description="Helical" evidence="6">
    <location>
        <begin position="396"/>
        <end position="417"/>
    </location>
</feature>
<feature type="transmembrane region" description="Helical" evidence="6">
    <location>
        <begin position="306"/>
        <end position="323"/>
    </location>
</feature>
<evidence type="ECO:0000313" key="11">
    <source>
        <dbReference type="Proteomes" id="UP000326364"/>
    </source>
</evidence>
<keyword evidence="11" id="KW-1185">Reference proteome</keyword>
<dbReference type="Gene3D" id="1.20.1250.20">
    <property type="entry name" value="MFS general substrate transporter like domains"/>
    <property type="match status" value="1"/>
</dbReference>
<feature type="transmembrane region" description="Helical" evidence="6">
    <location>
        <begin position="184"/>
        <end position="206"/>
    </location>
</feature>
<dbReference type="InterPro" id="IPR011701">
    <property type="entry name" value="MFS"/>
</dbReference>
<keyword evidence="3 6" id="KW-1133">Transmembrane helix</keyword>
<dbReference type="Proteomes" id="UP000325933">
    <property type="component" value="Unassembled WGS sequence"/>
</dbReference>
<feature type="region of interest" description="Disordered" evidence="5">
    <location>
        <begin position="450"/>
        <end position="472"/>
    </location>
</feature>
<keyword evidence="4 6" id="KW-0472">Membrane</keyword>
<dbReference type="AlphaFoldDB" id="A0A5J5IBK1"/>
<dbReference type="RefSeq" id="WP_120253301.1">
    <property type="nucleotide sequence ID" value="NZ_VYQA01000001.1"/>
</dbReference>
<dbReference type="GO" id="GO:0046943">
    <property type="term" value="F:carboxylic acid transmembrane transporter activity"/>
    <property type="evidence" value="ECO:0007669"/>
    <property type="project" value="TreeGrafter"/>
</dbReference>
<evidence type="ECO:0000256" key="1">
    <source>
        <dbReference type="ARBA" id="ARBA00004141"/>
    </source>
</evidence>
<dbReference type="InterPro" id="IPR020846">
    <property type="entry name" value="MFS_dom"/>
</dbReference>
<feature type="transmembrane region" description="Helical" evidence="6">
    <location>
        <begin position="335"/>
        <end position="354"/>
    </location>
</feature>
<evidence type="ECO:0000313" key="8">
    <source>
        <dbReference type="EMBL" id="KAA9021478.1"/>
    </source>
</evidence>
<feature type="transmembrane region" description="Helical" evidence="6">
    <location>
        <begin position="360"/>
        <end position="384"/>
    </location>
</feature>
<keyword evidence="2 6" id="KW-0812">Transmembrane</keyword>
<protein>
    <submittedName>
        <fullName evidence="9">MFS transporter</fullName>
    </submittedName>
</protein>
<dbReference type="InterPro" id="IPR036259">
    <property type="entry name" value="MFS_trans_sf"/>
</dbReference>
<evidence type="ECO:0000313" key="9">
    <source>
        <dbReference type="EMBL" id="KAA9033840.1"/>
    </source>
</evidence>
<dbReference type="InterPro" id="IPR005829">
    <property type="entry name" value="Sugar_transporter_CS"/>
</dbReference>
<gene>
    <name evidence="9" type="ORF">F4U95_01950</name>
    <name evidence="8" type="ORF">F4U96_01950</name>
</gene>
<comment type="subcellular location">
    <subcellularLocation>
        <location evidence="1">Membrane</location>
        <topology evidence="1">Multi-pass membrane protein</topology>
    </subcellularLocation>
</comment>
<evidence type="ECO:0000256" key="5">
    <source>
        <dbReference type="SAM" id="MobiDB-lite"/>
    </source>
</evidence>
<name>A0A5J5IBK1_9SPHN</name>
<reference evidence="10 11" key="1">
    <citation type="submission" date="2019-09" db="EMBL/GenBank/DDBJ databases">
        <authorList>
            <person name="Feng G."/>
        </authorList>
    </citation>
    <scope>NUCLEOTIDE SEQUENCE [LARGE SCALE GENOMIC DNA]</scope>
    <source>
        <strain evidence="9 10">KACC 19283</strain>
        <strain evidence="8 11">KACC 19284</strain>
    </source>
</reference>
<dbReference type="PANTHER" id="PTHR23508:SF10">
    <property type="entry name" value="CARBOXYLIC ACID TRANSPORTER PROTEIN HOMOLOG"/>
    <property type="match status" value="1"/>
</dbReference>
<feature type="domain" description="Major facilitator superfamily (MFS) profile" evidence="7">
    <location>
        <begin position="32"/>
        <end position="448"/>
    </location>
</feature>
<proteinExistence type="predicted"/>
<dbReference type="SUPFAM" id="SSF103473">
    <property type="entry name" value="MFS general substrate transporter"/>
    <property type="match status" value="1"/>
</dbReference>
<dbReference type="EMBL" id="VYQB01000001">
    <property type="protein sequence ID" value="KAA9021478.1"/>
    <property type="molecule type" value="Genomic_DNA"/>
</dbReference>
<evidence type="ECO:0000256" key="3">
    <source>
        <dbReference type="ARBA" id="ARBA00022989"/>
    </source>
</evidence>
<feature type="transmembrane region" description="Helical" evidence="6">
    <location>
        <begin position="155"/>
        <end position="178"/>
    </location>
</feature>
<evidence type="ECO:0000313" key="10">
    <source>
        <dbReference type="Proteomes" id="UP000325933"/>
    </source>
</evidence>
<dbReference type="PROSITE" id="PS50850">
    <property type="entry name" value="MFS"/>
    <property type="match status" value="1"/>
</dbReference>
<feature type="transmembrane region" description="Helical" evidence="6">
    <location>
        <begin position="123"/>
        <end position="143"/>
    </location>
</feature>
<feature type="transmembrane region" description="Helical" evidence="6">
    <location>
        <begin position="28"/>
        <end position="53"/>
    </location>
</feature>
<sequence>MTMNATDPSPPGVIMVTDVIERQRINAFVIRLVAISWTVTFLDGFDMLVISFVAPYLRDGFGADVISLGELFAVGVFGAMLGGIAFGWLGDRYGRRPIIIASVAAFGATSMAIALAPGMQALLLLRFLNGVALGGLMPLAWALNIEFVPSRYRATVVTIIMMGYTLGGVVAGPMTVWLAPHWGWQSVFMVSGIATLLLVPLLFVLLPESARYLAVKGRSPEKIAKALNALEPGLGARPEDRFVVTDEMAGSTGQGFRITTLFKGDLRPITTLLWLAYIGSSMAVYFKSNWGPIIFEDVGFTRTQAAMIMSVSSIGGSLAGLALMRFTDRLGPIAIAFYPMLAAPLLLLMGLAPVSLQGLAAFSLLSMAMISGTHFGMHSIAGIFYPSAIRANGAGWATSVAKIGSIFAPLLGGYLLAMHMPPRLLFVLLAATPLLSAVALVLLARVGKRQRGGNPHPTENIVLPAQAVTTRS</sequence>
<accession>A0A5J5IBK1</accession>
<evidence type="ECO:0000259" key="7">
    <source>
        <dbReference type="PROSITE" id="PS50850"/>
    </source>
</evidence>
<evidence type="ECO:0000256" key="4">
    <source>
        <dbReference type="ARBA" id="ARBA00023136"/>
    </source>
</evidence>
<dbReference type="EMBL" id="VYQA01000001">
    <property type="protein sequence ID" value="KAA9033840.1"/>
    <property type="molecule type" value="Genomic_DNA"/>
</dbReference>
<feature type="transmembrane region" description="Helical" evidence="6">
    <location>
        <begin position="65"/>
        <end position="86"/>
    </location>
</feature>
<dbReference type="Pfam" id="PF07690">
    <property type="entry name" value="MFS_1"/>
    <property type="match status" value="2"/>
</dbReference>
<evidence type="ECO:0000256" key="6">
    <source>
        <dbReference type="SAM" id="Phobius"/>
    </source>
</evidence>
<comment type="caution">
    <text evidence="9">The sequence shown here is derived from an EMBL/GenBank/DDBJ whole genome shotgun (WGS) entry which is preliminary data.</text>
</comment>
<dbReference type="GO" id="GO:0005886">
    <property type="term" value="C:plasma membrane"/>
    <property type="evidence" value="ECO:0007669"/>
    <property type="project" value="TreeGrafter"/>
</dbReference>
<dbReference type="Proteomes" id="UP000326364">
    <property type="component" value="Unassembled WGS sequence"/>
</dbReference>
<feature type="transmembrane region" description="Helical" evidence="6">
    <location>
        <begin position="423"/>
        <end position="444"/>
    </location>
</feature>
<organism evidence="9 10">
    <name type="scientific">Sphingobium limneticum</name>
    <dbReference type="NCBI Taxonomy" id="1007511"/>
    <lineage>
        <taxon>Bacteria</taxon>
        <taxon>Pseudomonadati</taxon>
        <taxon>Pseudomonadota</taxon>
        <taxon>Alphaproteobacteria</taxon>
        <taxon>Sphingomonadales</taxon>
        <taxon>Sphingomonadaceae</taxon>
        <taxon>Sphingobium</taxon>
    </lineage>
</organism>
<dbReference type="PANTHER" id="PTHR23508">
    <property type="entry name" value="CARBOXYLIC ACID TRANSPORTER PROTEIN HOMOLOG"/>
    <property type="match status" value="1"/>
</dbReference>
<evidence type="ECO:0000256" key="2">
    <source>
        <dbReference type="ARBA" id="ARBA00022692"/>
    </source>
</evidence>
<dbReference type="PROSITE" id="PS00217">
    <property type="entry name" value="SUGAR_TRANSPORT_2"/>
    <property type="match status" value="1"/>
</dbReference>
<feature type="transmembrane region" description="Helical" evidence="6">
    <location>
        <begin position="98"/>
        <end position="117"/>
    </location>
</feature>